<name>A0A5C2H7W0_9RHOB</name>
<dbReference type="InterPro" id="IPR015942">
    <property type="entry name" value="Asp/Glu/hydantoin_racemase"/>
</dbReference>
<evidence type="ECO:0000313" key="2">
    <source>
        <dbReference type="EMBL" id="QEP30451.1"/>
    </source>
</evidence>
<proteinExistence type="inferred from homology"/>
<reference evidence="2 3" key="1">
    <citation type="submission" date="2019-09" db="EMBL/GenBank/DDBJ databases">
        <title>Novel bacterium SH-1.</title>
        <authorList>
            <person name="Kim Y.-S."/>
            <person name="Kim K.-H."/>
        </authorList>
    </citation>
    <scope>NUCLEOTIDE SEQUENCE [LARGE SCALE GENOMIC DNA]</scope>
    <source>
        <strain evidence="2 3">SH-1</strain>
        <plasmid evidence="2 3">p1</plasmid>
    </source>
</reference>
<keyword evidence="3" id="KW-1185">Reference proteome</keyword>
<comment type="similarity">
    <text evidence="1">Belongs to the HyuE racemase family.</text>
</comment>
<dbReference type="PANTHER" id="PTHR28047">
    <property type="entry name" value="PROTEIN DCG1"/>
    <property type="match status" value="1"/>
</dbReference>
<dbReference type="Proteomes" id="UP000237655">
    <property type="component" value="Plasmid p1"/>
</dbReference>
<dbReference type="Pfam" id="PF01177">
    <property type="entry name" value="Asp_Glu_race"/>
    <property type="match status" value="1"/>
</dbReference>
<dbReference type="RefSeq" id="WP_149615666.1">
    <property type="nucleotide sequence ID" value="NZ_CP043619.1"/>
</dbReference>
<gene>
    <name evidence="2" type="ORF">C6Y53_19765</name>
</gene>
<evidence type="ECO:0008006" key="4">
    <source>
        <dbReference type="Google" id="ProtNLM"/>
    </source>
</evidence>
<dbReference type="KEGG" id="thas:C6Y53_19765"/>
<protein>
    <recommendedName>
        <fullName evidence="4">Hydantoin racemase</fullName>
    </recommendedName>
</protein>
<geneLocation type="plasmid" evidence="2 3">
    <name>p1</name>
</geneLocation>
<dbReference type="InterPro" id="IPR053714">
    <property type="entry name" value="Iso_Racemase_Enz_sf"/>
</dbReference>
<dbReference type="GO" id="GO:0047661">
    <property type="term" value="F:amino-acid racemase activity"/>
    <property type="evidence" value="ECO:0007669"/>
    <property type="project" value="InterPro"/>
</dbReference>
<evidence type="ECO:0000256" key="1">
    <source>
        <dbReference type="ARBA" id="ARBA00038414"/>
    </source>
</evidence>
<sequence length="268" mass="28572">MRIFWQSFVDETASAPYMEKLARDLNAIASPGTTVEVFGITPPDRAFSRLSELRCAVLAIDNAIAAAEAEYDAVVMGHFQDPSLYEMKSAVDIPVIGAGEVTMHFAAQLGRTIGLVSLDELYRSHHLEQAALYGLSDRVVHVAGMNGQPSDFSDAFAGDPEAKARMLGAFRSAAQPMVDKGADVIVAAGILPAMLVGSEFGMTVGPAPVVNSAAVTLFSAEMQVRLARLNGTGICRGQHCNLSPDQAIRDFRELVANGRKSSLSLKSE</sequence>
<evidence type="ECO:0000313" key="3">
    <source>
        <dbReference type="Proteomes" id="UP000237655"/>
    </source>
</evidence>
<dbReference type="AlphaFoldDB" id="A0A5C2H7W0"/>
<dbReference type="EMBL" id="CP043619">
    <property type="protein sequence ID" value="QEP30451.1"/>
    <property type="molecule type" value="Genomic_DNA"/>
</dbReference>
<organism evidence="2 3">
    <name type="scientific">Pukyongiella litopenaei</name>
    <dbReference type="NCBI Taxonomy" id="2605946"/>
    <lineage>
        <taxon>Bacteria</taxon>
        <taxon>Pseudomonadati</taxon>
        <taxon>Pseudomonadota</taxon>
        <taxon>Alphaproteobacteria</taxon>
        <taxon>Rhodobacterales</taxon>
        <taxon>Paracoccaceae</taxon>
        <taxon>Pukyongiella</taxon>
    </lineage>
</organism>
<dbReference type="Gene3D" id="3.40.50.12500">
    <property type="match status" value="1"/>
</dbReference>
<dbReference type="InterPro" id="IPR052186">
    <property type="entry name" value="Hydantoin_racemase-like"/>
</dbReference>
<keyword evidence="2" id="KW-0614">Plasmid</keyword>
<accession>A0A5C2H7W0</accession>
<dbReference type="PANTHER" id="PTHR28047:SF5">
    <property type="entry name" value="PROTEIN DCG1"/>
    <property type="match status" value="1"/>
</dbReference>